<feature type="region of interest" description="Disordered" evidence="6">
    <location>
        <begin position="1"/>
        <end position="22"/>
    </location>
</feature>
<keyword evidence="10" id="KW-1185">Reference proteome</keyword>
<dbReference type="InterPro" id="IPR013325">
    <property type="entry name" value="RNA_pol_sigma_r2"/>
</dbReference>
<dbReference type="RefSeq" id="WP_232592106.1">
    <property type="nucleotide sequence ID" value="NZ_BSPD01000030.1"/>
</dbReference>
<dbReference type="GO" id="GO:0016987">
    <property type="term" value="F:sigma factor activity"/>
    <property type="evidence" value="ECO:0007669"/>
    <property type="project" value="UniProtKB-KW"/>
</dbReference>
<feature type="domain" description="RNA polymerase sigma-70 region 2" evidence="7">
    <location>
        <begin position="48"/>
        <end position="119"/>
    </location>
</feature>
<feature type="domain" description="RNA polymerase sigma-70 region 4" evidence="8">
    <location>
        <begin position="156"/>
        <end position="203"/>
    </location>
</feature>
<dbReference type="Pfam" id="PF04545">
    <property type="entry name" value="Sigma70_r4"/>
    <property type="match status" value="1"/>
</dbReference>
<gene>
    <name evidence="9" type="ORF">GCM10007877_11040</name>
</gene>
<dbReference type="Gene3D" id="1.10.1740.10">
    <property type="match status" value="1"/>
</dbReference>
<comment type="caution">
    <text evidence="9">The sequence shown here is derived from an EMBL/GenBank/DDBJ whole genome shotgun (WGS) entry which is preliminary data.</text>
</comment>
<keyword evidence="5" id="KW-0804">Transcription</keyword>
<evidence type="ECO:0000256" key="6">
    <source>
        <dbReference type="SAM" id="MobiDB-lite"/>
    </source>
</evidence>
<name>A0AA37T8L3_9GAMM</name>
<evidence type="ECO:0000313" key="9">
    <source>
        <dbReference type="EMBL" id="GLS25390.1"/>
    </source>
</evidence>
<dbReference type="SUPFAM" id="SSF88946">
    <property type="entry name" value="Sigma2 domain of RNA polymerase sigma factors"/>
    <property type="match status" value="1"/>
</dbReference>
<dbReference type="GO" id="GO:0003677">
    <property type="term" value="F:DNA binding"/>
    <property type="evidence" value="ECO:0007669"/>
    <property type="project" value="UniProtKB-KW"/>
</dbReference>
<keyword evidence="4" id="KW-0238">DNA-binding</keyword>
<dbReference type="PANTHER" id="PTHR43133:SF62">
    <property type="entry name" value="RNA POLYMERASE SIGMA FACTOR SIGZ"/>
    <property type="match status" value="1"/>
</dbReference>
<evidence type="ECO:0000256" key="2">
    <source>
        <dbReference type="ARBA" id="ARBA00023015"/>
    </source>
</evidence>
<dbReference type="GO" id="GO:0006352">
    <property type="term" value="P:DNA-templated transcription initiation"/>
    <property type="evidence" value="ECO:0007669"/>
    <property type="project" value="InterPro"/>
</dbReference>
<evidence type="ECO:0000259" key="8">
    <source>
        <dbReference type="Pfam" id="PF04545"/>
    </source>
</evidence>
<evidence type="ECO:0000313" key="10">
    <source>
        <dbReference type="Proteomes" id="UP001156870"/>
    </source>
</evidence>
<keyword evidence="3" id="KW-0731">Sigma factor</keyword>
<evidence type="ECO:0000259" key="7">
    <source>
        <dbReference type="Pfam" id="PF04542"/>
    </source>
</evidence>
<dbReference type="SUPFAM" id="SSF88659">
    <property type="entry name" value="Sigma3 and sigma4 domains of RNA polymerase sigma factors"/>
    <property type="match status" value="1"/>
</dbReference>
<dbReference type="InterPro" id="IPR007630">
    <property type="entry name" value="RNA_pol_sigma70_r4"/>
</dbReference>
<dbReference type="Pfam" id="PF04542">
    <property type="entry name" value="Sigma70_r2"/>
    <property type="match status" value="1"/>
</dbReference>
<keyword evidence="2" id="KW-0805">Transcription regulation</keyword>
<protein>
    <submittedName>
        <fullName evidence="9">RNA polymerase sigma factor</fullName>
    </submittedName>
</protein>
<proteinExistence type="inferred from homology"/>
<sequence>MAEYALATSPGQATRGNKPMQTNVLRDDDWSRVLVSIAQKDRIAFQRFFEHFAPLVKGYCLSKPVPGQPPTLADELVQEVMIKVWLKAQSFDPHKASASTWLFTLARNCRIDLLRRNNKHISQPLESDDLWATEDEQTPVTHLQQSRDSGVLKASMKTLPPEQKEILKKVFMEGKTHSEAAEELKLPLGTVKSRTRLGLKKLKVLIGRNVNEVGQ</sequence>
<evidence type="ECO:0000256" key="3">
    <source>
        <dbReference type="ARBA" id="ARBA00023082"/>
    </source>
</evidence>
<dbReference type="InterPro" id="IPR013324">
    <property type="entry name" value="RNA_pol_sigma_r3/r4-like"/>
</dbReference>
<dbReference type="Gene3D" id="1.10.10.10">
    <property type="entry name" value="Winged helix-like DNA-binding domain superfamily/Winged helix DNA-binding domain"/>
    <property type="match status" value="1"/>
</dbReference>
<accession>A0AA37T8L3</accession>
<evidence type="ECO:0000256" key="1">
    <source>
        <dbReference type="ARBA" id="ARBA00010641"/>
    </source>
</evidence>
<dbReference type="CDD" id="cd06171">
    <property type="entry name" value="Sigma70_r4"/>
    <property type="match status" value="1"/>
</dbReference>
<dbReference type="Proteomes" id="UP001156870">
    <property type="component" value="Unassembled WGS sequence"/>
</dbReference>
<evidence type="ECO:0000256" key="4">
    <source>
        <dbReference type="ARBA" id="ARBA00023125"/>
    </source>
</evidence>
<reference evidence="9 10" key="1">
    <citation type="journal article" date="2014" name="Int. J. Syst. Evol. Microbiol.">
        <title>Complete genome sequence of Corynebacterium casei LMG S-19264T (=DSM 44701T), isolated from a smear-ripened cheese.</title>
        <authorList>
            <consortium name="US DOE Joint Genome Institute (JGI-PGF)"/>
            <person name="Walter F."/>
            <person name="Albersmeier A."/>
            <person name="Kalinowski J."/>
            <person name="Ruckert C."/>
        </authorList>
    </citation>
    <scope>NUCLEOTIDE SEQUENCE [LARGE SCALE GENOMIC DNA]</scope>
    <source>
        <strain evidence="9 10">NBRC 110095</strain>
    </source>
</reference>
<organism evidence="9 10">
    <name type="scientific">Marinibactrum halimedae</name>
    <dbReference type="NCBI Taxonomy" id="1444977"/>
    <lineage>
        <taxon>Bacteria</taxon>
        <taxon>Pseudomonadati</taxon>
        <taxon>Pseudomonadota</taxon>
        <taxon>Gammaproteobacteria</taxon>
        <taxon>Cellvibrionales</taxon>
        <taxon>Cellvibrionaceae</taxon>
        <taxon>Marinibactrum</taxon>
    </lineage>
</organism>
<dbReference type="NCBIfam" id="TIGR02937">
    <property type="entry name" value="sigma70-ECF"/>
    <property type="match status" value="1"/>
</dbReference>
<comment type="similarity">
    <text evidence="1">Belongs to the sigma-70 factor family. ECF subfamily.</text>
</comment>
<dbReference type="EMBL" id="BSPD01000030">
    <property type="protein sequence ID" value="GLS25390.1"/>
    <property type="molecule type" value="Genomic_DNA"/>
</dbReference>
<dbReference type="InterPro" id="IPR014284">
    <property type="entry name" value="RNA_pol_sigma-70_dom"/>
</dbReference>
<dbReference type="InterPro" id="IPR039425">
    <property type="entry name" value="RNA_pol_sigma-70-like"/>
</dbReference>
<dbReference type="PANTHER" id="PTHR43133">
    <property type="entry name" value="RNA POLYMERASE ECF-TYPE SIGMA FACTO"/>
    <property type="match status" value="1"/>
</dbReference>
<dbReference type="InterPro" id="IPR036388">
    <property type="entry name" value="WH-like_DNA-bd_sf"/>
</dbReference>
<feature type="compositionally biased region" description="Polar residues" evidence="6">
    <location>
        <begin position="9"/>
        <end position="22"/>
    </location>
</feature>
<dbReference type="AlphaFoldDB" id="A0AA37T8L3"/>
<evidence type="ECO:0000256" key="5">
    <source>
        <dbReference type="ARBA" id="ARBA00023163"/>
    </source>
</evidence>
<dbReference type="InterPro" id="IPR007627">
    <property type="entry name" value="RNA_pol_sigma70_r2"/>
</dbReference>